<accession>A0A814PU21</accession>
<reference evidence="11" key="1">
    <citation type="submission" date="2021-02" db="EMBL/GenBank/DDBJ databases">
        <authorList>
            <person name="Nowell W R."/>
        </authorList>
    </citation>
    <scope>NUCLEOTIDE SEQUENCE</scope>
</reference>
<proteinExistence type="predicted"/>
<protein>
    <recommendedName>
        <fullName evidence="9">G-protein coupled receptors family 1 profile domain-containing protein</fullName>
    </recommendedName>
</protein>
<evidence type="ECO:0000256" key="3">
    <source>
        <dbReference type="ARBA" id="ARBA00022989"/>
    </source>
</evidence>
<feature type="transmembrane region" description="Helical" evidence="8">
    <location>
        <begin position="58"/>
        <end position="76"/>
    </location>
</feature>
<feature type="transmembrane region" description="Helical" evidence="8">
    <location>
        <begin position="220"/>
        <end position="246"/>
    </location>
</feature>
<feature type="transmembrane region" description="Helical" evidence="8">
    <location>
        <begin position="172"/>
        <end position="199"/>
    </location>
</feature>
<keyword evidence="4" id="KW-0297">G-protein coupled receptor</keyword>
<dbReference type="PANTHER" id="PTHR24243">
    <property type="entry name" value="G-PROTEIN COUPLED RECEPTOR"/>
    <property type="match status" value="1"/>
</dbReference>
<feature type="transmembrane region" description="Helical" evidence="8">
    <location>
        <begin position="266"/>
        <end position="286"/>
    </location>
</feature>
<dbReference type="Proteomes" id="UP000663828">
    <property type="component" value="Unassembled WGS sequence"/>
</dbReference>
<dbReference type="OrthoDB" id="9990906at2759"/>
<sequence length="323" mass="36809">MDDLLFLQVTIELVRIIVPIIIVFGTLGSIVNILILTRQRLRGYACSIYFAALSTNNLFYTTVLLVYNYLLGGYAIDLALYSNFFCKLISYLLNFSPVVSAYFIVLASIDRYCASSLDARRRRFSQVGVAKISVAAVTIFYALFNIGAIISFDLRDDGAGCTIRSDSLFNQVFLIGLVTFYSVIAPCLLVIFGVLTVYNTSRLGQARIGVSRQRRTEKELARMLIVQVLTHIVFTGPFCAMLVILVLPVDFRSTLQFYVLFVFTKIPFYFSYITPFFLYILSARIYREEMMQLFKKLNPMRRHNLVHHINLTVQVQSTAPLKE</sequence>
<dbReference type="Gene3D" id="1.20.1070.10">
    <property type="entry name" value="Rhodopsin 7-helix transmembrane proteins"/>
    <property type="match status" value="1"/>
</dbReference>
<keyword evidence="12" id="KW-1185">Reference proteome</keyword>
<evidence type="ECO:0000256" key="4">
    <source>
        <dbReference type="ARBA" id="ARBA00023040"/>
    </source>
</evidence>
<evidence type="ECO:0000313" key="10">
    <source>
        <dbReference type="EMBL" id="CAF1058573.1"/>
    </source>
</evidence>
<evidence type="ECO:0000259" key="9">
    <source>
        <dbReference type="PROSITE" id="PS50262"/>
    </source>
</evidence>
<name>A0A814PU21_ADIRI</name>
<organism evidence="11 12">
    <name type="scientific">Adineta ricciae</name>
    <name type="common">Rotifer</name>
    <dbReference type="NCBI Taxonomy" id="249248"/>
    <lineage>
        <taxon>Eukaryota</taxon>
        <taxon>Metazoa</taxon>
        <taxon>Spiralia</taxon>
        <taxon>Gnathifera</taxon>
        <taxon>Rotifera</taxon>
        <taxon>Eurotatoria</taxon>
        <taxon>Bdelloidea</taxon>
        <taxon>Adinetida</taxon>
        <taxon>Adinetidae</taxon>
        <taxon>Adineta</taxon>
    </lineage>
</organism>
<evidence type="ECO:0000313" key="11">
    <source>
        <dbReference type="EMBL" id="CAF1110536.1"/>
    </source>
</evidence>
<feature type="transmembrane region" description="Helical" evidence="8">
    <location>
        <begin position="129"/>
        <end position="152"/>
    </location>
</feature>
<evidence type="ECO:0000256" key="8">
    <source>
        <dbReference type="SAM" id="Phobius"/>
    </source>
</evidence>
<dbReference type="PRINTS" id="PR00237">
    <property type="entry name" value="GPCRRHODOPSN"/>
</dbReference>
<keyword evidence="6" id="KW-0675">Receptor</keyword>
<feature type="transmembrane region" description="Helical" evidence="8">
    <location>
        <begin position="16"/>
        <end position="37"/>
    </location>
</feature>
<comment type="caution">
    <text evidence="11">The sequence shown here is derived from an EMBL/GenBank/DDBJ whole genome shotgun (WGS) entry which is preliminary data.</text>
</comment>
<feature type="transmembrane region" description="Helical" evidence="8">
    <location>
        <begin position="88"/>
        <end position="109"/>
    </location>
</feature>
<evidence type="ECO:0000256" key="1">
    <source>
        <dbReference type="ARBA" id="ARBA00004141"/>
    </source>
</evidence>
<evidence type="ECO:0000256" key="7">
    <source>
        <dbReference type="ARBA" id="ARBA00023224"/>
    </source>
</evidence>
<keyword evidence="2 8" id="KW-0812">Transmembrane</keyword>
<keyword evidence="3 8" id="KW-1133">Transmembrane helix</keyword>
<dbReference type="AlphaFoldDB" id="A0A814PU21"/>
<dbReference type="Proteomes" id="UP000663852">
    <property type="component" value="Unassembled WGS sequence"/>
</dbReference>
<dbReference type="InterPro" id="IPR000276">
    <property type="entry name" value="GPCR_Rhodpsn"/>
</dbReference>
<keyword evidence="5 8" id="KW-0472">Membrane</keyword>
<comment type="subcellular location">
    <subcellularLocation>
        <location evidence="1">Membrane</location>
        <topology evidence="1">Multi-pass membrane protein</topology>
    </subcellularLocation>
</comment>
<dbReference type="PROSITE" id="PS50262">
    <property type="entry name" value="G_PROTEIN_RECEP_F1_2"/>
    <property type="match status" value="1"/>
</dbReference>
<dbReference type="EMBL" id="CAJNOJ010000081">
    <property type="protein sequence ID" value="CAF1058573.1"/>
    <property type="molecule type" value="Genomic_DNA"/>
</dbReference>
<dbReference type="GO" id="GO:0005886">
    <property type="term" value="C:plasma membrane"/>
    <property type="evidence" value="ECO:0007669"/>
    <property type="project" value="TreeGrafter"/>
</dbReference>
<dbReference type="InterPro" id="IPR017452">
    <property type="entry name" value="GPCR_Rhodpsn_7TM"/>
</dbReference>
<evidence type="ECO:0000256" key="2">
    <source>
        <dbReference type="ARBA" id="ARBA00022692"/>
    </source>
</evidence>
<evidence type="ECO:0000256" key="5">
    <source>
        <dbReference type="ARBA" id="ARBA00023136"/>
    </source>
</evidence>
<dbReference type="Pfam" id="PF00001">
    <property type="entry name" value="7tm_1"/>
    <property type="match status" value="1"/>
</dbReference>
<keyword evidence="7" id="KW-0807">Transducer</keyword>
<dbReference type="PANTHER" id="PTHR24243:SF230">
    <property type="entry name" value="G-PROTEIN COUPLED RECEPTORS FAMILY 1 PROFILE DOMAIN-CONTAINING PROTEIN"/>
    <property type="match status" value="1"/>
</dbReference>
<evidence type="ECO:0000256" key="6">
    <source>
        <dbReference type="ARBA" id="ARBA00023170"/>
    </source>
</evidence>
<gene>
    <name evidence="10" type="ORF">EDS130_LOCUS17794</name>
    <name evidence="11" type="ORF">XAT740_LOCUS18836</name>
</gene>
<feature type="domain" description="G-protein coupled receptors family 1 profile" evidence="9">
    <location>
        <begin position="28"/>
        <end position="278"/>
    </location>
</feature>
<evidence type="ECO:0000313" key="12">
    <source>
        <dbReference type="Proteomes" id="UP000663828"/>
    </source>
</evidence>
<dbReference type="GO" id="GO:0004930">
    <property type="term" value="F:G protein-coupled receptor activity"/>
    <property type="evidence" value="ECO:0007669"/>
    <property type="project" value="UniProtKB-KW"/>
</dbReference>
<dbReference type="SUPFAM" id="SSF81321">
    <property type="entry name" value="Family A G protein-coupled receptor-like"/>
    <property type="match status" value="1"/>
</dbReference>
<dbReference type="EMBL" id="CAJNOR010001268">
    <property type="protein sequence ID" value="CAF1110536.1"/>
    <property type="molecule type" value="Genomic_DNA"/>
</dbReference>